<dbReference type="EMBL" id="AALGGH010000030">
    <property type="protein sequence ID" value="ECY9386490.1"/>
    <property type="molecule type" value="Genomic_DNA"/>
</dbReference>
<feature type="non-terminal residue" evidence="1">
    <location>
        <position position="1"/>
    </location>
</feature>
<name>A0A622I4V9_SALTM</name>
<reference evidence="1" key="1">
    <citation type="submission" date="2018-07" db="EMBL/GenBank/DDBJ databases">
        <authorList>
            <consortium name="NARMS: The National Antimicrobial Resistance Monitoring System"/>
        </authorList>
    </citation>
    <scope>NUCLEOTIDE SEQUENCE</scope>
    <source>
        <strain evidence="1">FSIS1504253</strain>
    </source>
</reference>
<accession>A0A622I4V9</accession>
<comment type="caution">
    <text evidence="1">The sequence shown here is derived from an EMBL/GenBank/DDBJ whole genome shotgun (WGS) entry which is preliminary data.</text>
</comment>
<organism evidence="1">
    <name type="scientific">Salmonella typhimurium</name>
    <dbReference type="NCBI Taxonomy" id="90371"/>
    <lineage>
        <taxon>Bacteria</taxon>
        <taxon>Pseudomonadati</taxon>
        <taxon>Pseudomonadota</taxon>
        <taxon>Gammaproteobacteria</taxon>
        <taxon>Enterobacterales</taxon>
        <taxon>Enterobacteriaceae</taxon>
        <taxon>Salmonella</taxon>
    </lineage>
</organism>
<dbReference type="AlphaFoldDB" id="A0A622I4V9"/>
<evidence type="ECO:0000313" key="1">
    <source>
        <dbReference type="EMBL" id="ECY9386490.1"/>
    </source>
</evidence>
<sequence length="60" mass="7099">RELILKSKQKRNKVDKAVNSRVIYPGRECRIEECNFSFNDSALKHKSLMTSEYSAHVRMR</sequence>
<proteinExistence type="predicted"/>
<protein>
    <submittedName>
        <fullName evidence="1">Uncharacterized protein</fullName>
    </submittedName>
</protein>
<gene>
    <name evidence="1" type="ORF">AVL16_22985</name>
</gene>